<dbReference type="EMBL" id="CAVLGL010000137">
    <property type="protein sequence ID" value="CAK1602409.1"/>
    <property type="molecule type" value="Genomic_DNA"/>
</dbReference>
<organism evidence="1 2">
    <name type="scientific">Parnassius mnemosyne</name>
    <name type="common">clouded apollo</name>
    <dbReference type="NCBI Taxonomy" id="213953"/>
    <lineage>
        <taxon>Eukaryota</taxon>
        <taxon>Metazoa</taxon>
        <taxon>Ecdysozoa</taxon>
        <taxon>Arthropoda</taxon>
        <taxon>Hexapoda</taxon>
        <taxon>Insecta</taxon>
        <taxon>Pterygota</taxon>
        <taxon>Neoptera</taxon>
        <taxon>Endopterygota</taxon>
        <taxon>Lepidoptera</taxon>
        <taxon>Glossata</taxon>
        <taxon>Ditrysia</taxon>
        <taxon>Papilionoidea</taxon>
        <taxon>Papilionidae</taxon>
        <taxon>Parnassiinae</taxon>
        <taxon>Parnassini</taxon>
        <taxon>Parnassius</taxon>
        <taxon>Driopa</taxon>
    </lineage>
</organism>
<reference evidence="1 2" key="1">
    <citation type="submission" date="2023-11" db="EMBL/GenBank/DDBJ databases">
        <authorList>
            <person name="Hedman E."/>
            <person name="Englund M."/>
            <person name="Stromberg M."/>
            <person name="Nyberg Akerstrom W."/>
            <person name="Nylinder S."/>
            <person name="Jareborg N."/>
            <person name="Kallberg Y."/>
            <person name="Kronander E."/>
        </authorList>
    </citation>
    <scope>NUCLEOTIDE SEQUENCE [LARGE SCALE GENOMIC DNA]</scope>
</reference>
<proteinExistence type="predicted"/>
<dbReference type="AlphaFoldDB" id="A0AAV1M7M0"/>
<accession>A0AAV1M7M0</accession>
<keyword evidence="2" id="KW-1185">Reference proteome</keyword>
<gene>
    <name evidence="1" type="ORF">PARMNEM_LOCUS20917</name>
</gene>
<comment type="caution">
    <text evidence="1">The sequence shown here is derived from an EMBL/GenBank/DDBJ whole genome shotgun (WGS) entry which is preliminary data.</text>
</comment>
<sequence length="133" mass="14722">MDDIASSVAMCDGEIQRLELIRTIPLTIPRGRYDRIRKEMQHFIAAPVSQADWKELGRRRFELLCAGCDQMEGAGTGEPRPRDGNSIPCAGEPAPCKVAGGVPARNTVPLKHAKLFRGQFSLLFQVTTKHHVI</sequence>
<evidence type="ECO:0000313" key="2">
    <source>
        <dbReference type="Proteomes" id="UP001314205"/>
    </source>
</evidence>
<evidence type="ECO:0000313" key="1">
    <source>
        <dbReference type="EMBL" id="CAK1602409.1"/>
    </source>
</evidence>
<dbReference type="Proteomes" id="UP001314205">
    <property type="component" value="Unassembled WGS sequence"/>
</dbReference>
<protein>
    <submittedName>
        <fullName evidence="1">Uncharacterized protein</fullName>
    </submittedName>
</protein>
<name>A0AAV1M7M0_9NEOP</name>